<dbReference type="EMBL" id="VUMB01000090">
    <property type="protein sequence ID" value="MSS42093.1"/>
    <property type="molecule type" value="Genomic_DNA"/>
</dbReference>
<proteinExistence type="predicted"/>
<keyword evidence="1" id="KW-0862">Zinc</keyword>
<dbReference type="InterPro" id="IPR007822">
    <property type="entry name" value="LANC-like"/>
</dbReference>
<gene>
    <name evidence="3" type="primary">lanM</name>
    <name evidence="3" type="ORF">FYJ37_17800</name>
</gene>
<dbReference type="NCBIfam" id="TIGR03897">
    <property type="entry name" value="lanti_2_LanM"/>
    <property type="match status" value="1"/>
</dbReference>
<dbReference type="Pfam" id="PF13575">
    <property type="entry name" value="DUF4135"/>
    <property type="match status" value="1"/>
</dbReference>
<protein>
    <submittedName>
        <fullName evidence="3">Type 2 lantipeptide synthetase LanM</fullName>
    </submittedName>
</protein>
<keyword evidence="1" id="KW-0479">Metal-binding</keyword>
<feature type="binding site" evidence="1">
    <location>
        <position position="545"/>
    </location>
    <ligand>
        <name>Zn(2+)</name>
        <dbReference type="ChEBI" id="CHEBI:29105"/>
    </ligand>
</feature>
<dbReference type="RefSeq" id="WP_154567943.1">
    <property type="nucleotide sequence ID" value="NZ_VUMB01000090.1"/>
</dbReference>
<organism evidence="3 4">
    <name type="scientific">Clostridium scindens (strain JCM 10418 / VPI 12708)</name>
    <dbReference type="NCBI Taxonomy" id="29347"/>
    <lineage>
        <taxon>Bacteria</taxon>
        <taxon>Bacillati</taxon>
        <taxon>Bacillota</taxon>
        <taxon>Clostridia</taxon>
        <taxon>Lachnospirales</taxon>
        <taxon>Lachnospiraceae</taxon>
    </lineage>
</organism>
<dbReference type="Pfam" id="PF05147">
    <property type="entry name" value="LANC_like"/>
    <property type="match status" value="1"/>
</dbReference>
<dbReference type="AlphaFoldDB" id="A0A844F8D1"/>
<evidence type="ECO:0000313" key="3">
    <source>
        <dbReference type="EMBL" id="MSS42093.1"/>
    </source>
</evidence>
<evidence type="ECO:0000313" key="4">
    <source>
        <dbReference type="Proteomes" id="UP000462363"/>
    </source>
</evidence>
<evidence type="ECO:0000256" key="1">
    <source>
        <dbReference type="PIRSR" id="PIRSR607822-1"/>
    </source>
</evidence>
<dbReference type="InterPro" id="IPR025410">
    <property type="entry name" value="Lant_dehyd"/>
</dbReference>
<dbReference type="InterPro" id="IPR017146">
    <property type="entry name" value="Lanti_2_LanM"/>
</dbReference>
<feature type="domain" description="Lantibiotic biosynthesis protein dehydration" evidence="2">
    <location>
        <begin position="43"/>
        <end position="140"/>
    </location>
</feature>
<feature type="binding site" evidence="1">
    <location>
        <position position="496"/>
    </location>
    <ligand>
        <name>Zn(2+)</name>
        <dbReference type="ChEBI" id="CHEBI:29105"/>
    </ligand>
</feature>
<dbReference type="SUPFAM" id="SSF158745">
    <property type="entry name" value="LanC-like"/>
    <property type="match status" value="1"/>
</dbReference>
<dbReference type="PANTHER" id="PTHR12736:SF7">
    <property type="entry name" value="LANC-LIKE PROTEIN 3"/>
    <property type="match status" value="1"/>
</dbReference>
<dbReference type="Proteomes" id="UP000462363">
    <property type="component" value="Unassembled WGS sequence"/>
</dbReference>
<dbReference type="GO" id="GO:0031179">
    <property type="term" value="P:peptide modification"/>
    <property type="evidence" value="ECO:0007669"/>
    <property type="project" value="InterPro"/>
</dbReference>
<sequence>VCNGYVAGRIAASRGLATFSNLEMQHSPKIFCIFLQKVLAKNKEKFLEGFSLAYQYVLWHKEEFKKKIEKLSFLKSRMLVADTQRYSMILSSSYHPSLLMDENEREAFFISMLKGRSESEDRIAKDEMNCLSHGDIPYYEYHLNDKKLYSGMGDELGEYFEEAPINSLLKKIDDLNEADMKKQQRYIQTALELMPSSREKYENGTYYVGENSISSSTKETKNKYNRQIEHLIDRVVEEAVWNQERTEVNWCQTKLSTEKQMTWNIGAMGMYLYSGLSGMLLLFHELKQFSCSEKVENIFNALQKMLFRYSEAGTKSINNLQSDATGAYDGESSIVYVYLILYEKSKDIRYLNYAEQHAQIVEKLIDRDKRYDMLSGNAGAAYVLLKLYKHTGNSQYLYIAEQAIEILQKNSEKQQKGIGWRIVDDLPPMSGMAHGNAGILMPVVELWKETGKKKYKEMAEEIWQYEESLYDVNIQNWLDVRCGSSDEEQIGAVAWCHGAGGILISRIYCNALVDDEMWKKRFEKDISRAYEKLKRYWKRDSWSLCHGICGNLWILNQIDEFTDININECIKLLPQEILNPGFMNGYGGMIYYYLIYRD</sequence>
<evidence type="ECO:0000259" key="2">
    <source>
        <dbReference type="Pfam" id="PF13575"/>
    </source>
</evidence>
<feature type="non-terminal residue" evidence="3">
    <location>
        <position position="1"/>
    </location>
</feature>
<accession>A0A844F8D1</accession>
<name>A0A844F8D1_CLOSV</name>
<comment type="caution">
    <text evidence="3">The sequence shown here is derived from an EMBL/GenBank/DDBJ whole genome shotgun (WGS) entry which is preliminary data.</text>
</comment>
<dbReference type="PANTHER" id="PTHR12736">
    <property type="entry name" value="LANC-LIKE PROTEIN"/>
    <property type="match status" value="1"/>
</dbReference>
<dbReference type="GO" id="GO:0046872">
    <property type="term" value="F:metal ion binding"/>
    <property type="evidence" value="ECO:0007669"/>
    <property type="project" value="UniProtKB-KW"/>
</dbReference>
<dbReference type="Gene3D" id="1.50.10.20">
    <property type="match status" value="1"/>
</dbReference>
<dbReference type="PRINTS" id="PR01950">
    <property type="entry name" value="LANCSUPER"/>
</dbReference>
<dbReference type="SMART" id="SM01260">
    <property type="entry name" value="LANC_like"/>
    <property type="match status" value="1"/>
</dbReference>
<dbReference type="GO" id="GO:0005886">
    <property type="term" value="C:plasma membrane"/>
    <property type="evidence" value="ECO:0007669"/>
    <property type="project" value="TreeGrafter"/>
</dbReference>
<feature type="binding site" evidence="1">
    <location>
        <position position="546"/>
    </location>
    <ligand>
        <name>Zn(2+)</name>
        <dbReference type="ChEBI" id="CHEBI:29105"/>
    </ligand>
</feature>
<reference evidence="3 4" key="1">
    <citation type="submission" date="2019-08" db="EMBL/GenBank/DDBJ databases">
        <title>In-depth cultivation of the pig gut microbiome towards novel bacterial diversity and tailored functional studies.</title>
        <authorList>
            <person name="Wylensek D."/>
            <person name="Hitch T.C.A."/>
            <person name="Clavel T."/>
        </authorList>
    </citation>
    <scope>NUCLEOTIDE SEQUENCE [LARGE SCALE GENOMIC DNA]</scope>
    <source>
        <strain evidence="3 4">BL-389-WT-3D</strain>
    </source>
</reference>